<gene>
    <name evidence="4" type="ORF">IAC59_09540</name>
</gene>
<feature type="transmembrane region" description="Helical" evidence="3">
    <location>
        <begin position="151"/>
        <end position="174"/>
    </location>
</feature>
<dbReference type="PANTHER" id="PTHR34295:SF1">
    <property type="entry name" value="BIOTIN TRANSPORTER BIOY"/>
    <property type="match status" value="1"/>
</dbReference>
<dbReference type="GO" id="GO:0015225">
    <property type="term" value="F:biotin transmembrane transporter activity"/>
    <property type="evidence" value="ECO:0007669"/>
    <property type="project" value="UniProtKB-UniRule"/>
</dbReference>
<keyword evidence="3" id="KW-0812">Transmembrane</keyword>
<dbReference type="EMBL" id="DVNK01000057">
    <property type="protein sequence ID" value="HIU47480.1"/>
    <property type="molecule type" value="Genomic_DNA"/>
</dbReference>
<proteinExistence type="inferred from homology"/>
<accession>A0A9D1S5A5</accession>
<feature type="transmembrane region" description="Helical" evidence="3">
    <location>
        <begin position="117"/>
        <end position="139"/>
    </location>
</feature>
<dbReference type="PANTHER" id="PTHR34295">
    <property type="entry name" value="BIOTIN TRANSPORTER BIOY"/>
    <property type="match status" value="1"/>
</dbReference>
<keyword evidence="2 3" id="KW-0472">Membrane</keyword>
<reference evidence="4" key="2">
    <citation type="journal article" date="2021" name="PeerJ">
        <title>Extensive microbial diversity within the chicken gut microbiome revealed by metagenomics and culture.</title>
        <authorList>
            <person name="Gilroy R."/>
            <person name="Ravi A."/>
            <person name="Getino M."/>
            <person name="Pursley I."/>
            <person name="Horton D.L."/>
            <person name="Alikhan N.F."/>
            <person name="Baker D."/>
            <person name="Gharbi K."/>
            <person name="Hall N."/>
            <person name="Watson M."/>
            <person name="Adriaenssens E.M."/>
            <person name="Foster-Nyarko E."/>
            <person name="Jarju S."/>
            <person name="Secka A."/>
            <person name="Antonio M."/>
            <person name="Oren A."/>
            <person name="Chaudhuri R.R."/>
            <person name="La Ragione R."/>
            <person name="Hildebrand F."/>
            <person name="Pallen M.J."/>
        </authorList>
    </citation>
    <scope>NUCLEOTIDE SEQUENCE</scope>
    <source>
        <strain evidence="4">ChiSxjej2B14-8506</strain>
    </source>
</reference>
<keyword evidence="2" id="KW-1003">Cell membrane</keyword>
<reference evidence="4" key="1">
    <citation type="submission" date="2020-10" db="EMBL/GenBank/DDBJ databases">
        <authorList>
            <person name="Gilroy R."/>
        </authorList>
    </citation>
    <scope>NUCLEOTIDE SEQUENCE</scope>
    <source>
        <strain evidence="4">ChiSxjej2B14-8506</strain>
    </source>
</reference>
<comment type="similarity">
    <text evidence="1 2">Belongs to the BioY family.</text>
</comment>
<dbReference type="AlphaFoldDB" id="A0A9D1S5A5"/>
<dbReference type="Proteomes" id="UP000824123">
    <property type="component" value="Unassembled WGS sequence"/>
</dbReference>
<organism evidence="4 5">
    <name type="scientific">Candidatus Fimadaptatus faecigallinarum</name>
    <dbReference type="NCBI Taxonomy" id="2840814"/>
    <lineage>
        <taxon>Bacteria</taxon>
        <taxon>Bacillati</taxon>
        <taxon>Bacillota</taxon>
        <taxon>Clostridia</taxon>
        <taxon>Eubacteriales</taxon>
        <taxon>Candidatus Fimadaptatus</taxon>
    </lineage>
</organism>
<comment type="subcellular location">
    <subcellularLocation>
        <location evidence="2">Cell membrane</location>
        <topology evidence="2">Multi-pass membrane protein</topology>
    </subcellularLocation>
</comment>
<evidence type="ECO:0000256" key="1">
    <source>
        <dbReference type="ARBA" id="ARBA00010692"/>
    </source>
</evidence>
<evidence type="ECO:0000256" key="3">
    <source>
        <dbReference type="SAM" id="Phobius"/>
    </source>
</evidence>
<keyword evidence="2" id="KW-0813">Transport</keyword>
<feature type="transmembrane region" description="Helical" evidence="3">
    <location>
        <begin position="36"/>
        <end position="53"/>
    </location>
</feature>
<feature type="transmembrane region" description="Helical" evidence="3">
    <location>
        <begin position="12"/>
        <end position="30"/>
    </location>
</feature>
<evidence type="ECO:0000256" key="2">
    <source>
        <dbReference type="PIRNR" id="PIRNR016661"/>
    </source>
</evidence>
<dbReference type="InterPro" id="IPR003784">
    <property type="entry name" value="BioY"/>
</dbReference>
<dbReference type="PIRSF" id="PIRSF016661">
    <property type="entry name" value="BioY"/>
    <property type="match status" value="1"/>
</dbReference>
<evidence type="ECO:0000313" key="5">
    <source>
        <dbReference type="Proteomes" id="UP000824123"/>
    </source>
</evidence>
<feature type="transmembrane region" description="Helical" evidence="3">
    <location>
        <begin position="84"/>
        <end position="105"/>
    </location>
</feature>
<keyword evidence="3" id="KW-1133">Transmembrane helix</keyword>
<name>A0A9D1S5A5_9FIRM</name>
<dbReference type="GO" id="GO:0005886">
    <property type="term" value="C:plasma membrane"/>
    <property type="evidence" value="ECO:0007669"/>
    <property type="project" value="UniProtKB-SubCell"/>
</dbReference>
<protein>
    <recommendedName>
        <fullName evidence="2">Biotin transporter</fullName>
    </recommendedName>
</protein>
<evidence type="ECO:0000313" key="4">
    <source>
        <dbReference type="EMBL" id="HIU47480.1"/>
    </source>
</evidence>
<dbReference type="Gene3D" id="1.10.1760.20">
    <property type="match status" value="1"/>
</dbReference>
<comment type="caution">
    <text evidence="4">The sequence shown here is derived from an EMBL/GenBank/DDBJ whole genome shotgun (WGS) entry which is preliminary data.</text>
</comment>
<dbReference type="Pfam" id="PF02632">
    <property type="entry name" value="BioY"/>
    <property type="match status" value="1"/>
</dbReference>
<feature type="transmembrane region" description="Helical" evidence="3">
    <location>
        <begin position="60"/>
        <end position="78"/>
    </location>
</feature>
<sequence>MEARTSWSVRDMTYCALMAVIIAVCSWITIPIGAVPFTMQTLGIFCALGLLGGMRGTVAVAVYVLIGALGAPVFAGFASGVGALVSTTGGYILGFIVTGLIYWLVTARAGGSWMARALGMALGLIGCYAFGTAWFMLLYAKTTGPIGLGTALGWCVIPFIIPDLCKLALGLALAERIRRHVHI</sequence>